<evidence type="ECO:0000256" key="1">
    <source>
        <dbReference type="ARBA" id="ARBA00004651"/>
    </source>
</evidence>
<keyword evidence="5 7" id="KW-1133">Transmembrane helix</keyword>
<dbReference type="GO" id="GO:0005886">
    <property type="term" value="C:plasma membrane"/>
    <property type="evidence" value="ECO:0007669"/>
    <property type="project" value="UniProtKB-SubCell"/>
</dbReference>
<evidence type="ECO:0000256" key="5">
    <source>
        <dbReference type="ARBA" id="ARBA00022989"/>
    </source>
</evidence>
<evidence type="ECO:0000256" key="7">
    <source>
        <dbReference type="SAM" id="Phobius"/>
    </source>
</evidence>
<keyword evidence="4 7" id="KW-0812">Transmembrane</keyword>
<dbReference type="EMBL" id="LAZR01000091">
    <property type="protein sequence ID" value="KKN92843.1"/>
    <property type="molecule type" value="Genomic_DNA"/>
</dbReference>
<dbReference type="Gene3D" id="1.10.3720.10">
    <property type="entry name" value="MetI-like"/>
    <property type="match status" value="1"/>
</dbReference>
<gene>
    <name evidence="9" type="ORF">LCGC14_0203710</name>
</gene>
<comment type="subcellular location">
    <subcellularLocation>
        <location evidence="1">Cell membrane</location>
        <topology evidence="1">Multi-pass membrane protein</topology>
    </subcellularLocation>
</comment>
<feature type="domain" description="ABC transmembrane type-1" evidence="8">
    <location>
        <begin position="108"/>
        <end position="308"/>
    </location>
</feature>
<evidence type="ECO:0000256" key="4">
    <source>
        <dbReference type="ARBA" id="ARBA00022692"/>
    </source>
</evidence>
<evidence type="ECO:0000256" key="6">
    <source>
        <dbReference type="ARBA" id="ARBA00023136"/>
    </source>
</evidence>
<dbReference type="GO" id="GO:0055085">
    <property type="term" value="P:transmembrane transport"/>
    <property type="evidence" value="ECO:0007669"/>
    <property type="project" value="InterPro"/>
</dbReference>
<proteinExistence type="predicted"/>
<dbReference type="PROSITE" id="PS50928">
    <property type="entry name" value="ABC_TM1"/>
    <property type="match status" value="1"/>
</dbReference>
<dbReference type="PANTHER" id="PTHR30465:SF0">
    <property type="entry name" value="OLIGOPEPTIDE TRANSPORT SYSTEM PERMEASE PROTEIN APPB"/>
    <property type="match status" value="1"/>
</dbReference>
<name>A0A0F9XL58_9ZZZZ</name>
<feature type="transmembrane region" description="Helical" evidence="7">
    <location>
        <begin position="185"/>
        <end position="204"/>
    </location>
</feature>
<organism evidence="9">
    <name type="scientific">marine sediment metagenome</name>
    <dbReference type="NCBI Taxonomy" id="412755"/>
    <lineage>
        <taxon>unclassified sequences</taxon>
        <taxon>metagenomes</taxon>
        <taxon>ecological metagenomes</taxon>
    </lineage>
</organism>
<dbReference type="AlphaFoldDB" id="A0A0F9XL58"/>
<feature type="transmembrane region" description="Helical" evidence="7">
    <location>
        <begin position="285"/>
        <end position="311"/>
    </location>
</feature>
<dbReference type="CDD" id="cd06261">
    <property type="entry name" value="TM_PBP2"/>
    <property type="match status" value="1"/>
</dbReference>
<dbReference type="SUPFAM" id="SSF161098">
    <property type="entry name" value="MetI-like"/>
    <property type="match status" value="1"/>
</dbReference>
<dbReference type="InterPro" id="IPR035906">
    <property type="entry name" value="MetI-like_sf"/>
</dbReference>
<reference evidence="9" key="1">
    <citation type="journal article" date="2015" name="Nature">
        <title>Complex archaea that bridge the gap between prokaryotes and eukaryotes.</title>
        <authorList>
            <person name="Spang A."/>
            <person name="Saw J.H."/>
            <person name="Jorgensen S.L."/>
            <person name="Zaremba-Niedzwiedzka K."/>
            <person name="Martijn J."/>
            <person name="Lind A.E."/>
            <person name="van Eijk R."/>
            <person name="Schleper C."/>
            <person name="Guy L."/>
            <person name="Ettema T.J."/>
        </authorList>
    </citation>
    <scope>NUCLEOTIDE SEQUENCE</scope>
</reference>
<comment type="caution">
    <text evidence="9">The sequence shown here is derived from an EMBL/GenBank/DDBJ whole genome shotgun (WGS) entry which is preliminary data.</text>
</comment>
<keyword evidence="2" id="KW-0813">Transport</keyword>
<evidence type="ECO:0000259" key="8">
    <source>
        <dbReference type="PROSITE" id="PS50928"/>
    </source>
</evidence>
<dbReference type="InterPro" id="IPR000515">
    <property type="entry name" value="MetI-like"/>
</dbReference>
<evidence type="ECO:0000256" key="2">
    <source>
        <dbReference type="ARBA" id="ARBA00022448"/>
    </source>
</evidence>
<dbReference type="Pfam" id="PF00528">
    <property type="entry name" value="BPD_transp_1"/>
    <property type="match status" value="1"/>
</dbReference>
<feature type="transmembrane region" description="Helical" evidence="7">
    <location>
        <begin position="12"/>
        <end position="31"/>
    </location>
</feature>
<evidence type="ECO:0000313" key="9">
    <source>
        <dbReference type="EMBL" id="KKN92843.1"/>
    </source>
</evidence>
<accession>A0A0F9XL58</accession>
<feature type="transmembrane region" description="Helical" evidence="7">
    <location>
        <begin position="110"/>
        <end position="134"/>
    </location>
</feature>
<feature type="transmembrane region" description="Helical" evidence="7">
    <location>
        <begin position="146"/>
        <end position="169"/>
    </location>
</feature>
<feature type="transmembrane region" description="Helical" evidence="7">
    <location>
        <begin position="243"/>
        <end position="265"/>
    </location>
</feature>
<evidence type="ECO:0000256" key="3">
    <source>
        <dbReference type="ARBA" id="ARBA00022475"/>
    </source>
</evidence>
<keyword evidence="6 7" id="KW-0472">Membrane</keyword>
<keyword evidence="3" id="KW-1003">Cell membrane</keyword>
<sequence>MGAYVRRRLLQAALTVLGVMLLTFVLFRVIAGDVSAQYLGPRATEQDRQRWLAQHGLTKPLFVDTHHAPWSKAFWDSQFVNHLVDSVTFGGRSFRTHERLRDIIAKRGRYSLAISVPALAAGWVAALVIALVVAYYRDTWLDRTGVFLSVLGMCVPFLAYMILGQWLVLKILPSAAWGLGHTTNIYVPVTIAVIASLGHNVRFYRTIILDEVRRDYVRTARAKGAPLSNILFGHVLKNCMLPILTNLVTAVPFLILGSLLLETFFGIPGLGEQMISSITSRDVPIIAGLTFLTAVIYVLGYLVTDILYAVFDPRVRLQ</sequence>
<protein>
    <recommendedName>
        <fullName evidence="8">ABC transmembrane type-1 domain-containing protein</fullName>
    </recommendedName>
</protein>
<dbReference type="PANTHER" id="PTHR30465">
    <property type="entry name" value="INNER MEMBRANE ABC TRANSPORTER"/>
    <property type="match status" value="1"/>
</dbReference>